<dbReference type="HAMAP" id="MF_00639">
    <property type="entry name" value="MurD"/>
    <property type="match status" value="1"/>
</dbReference>
<dbReference type="GO" id="GO:0005524">
    <property type="term" value="F:ATP binding"/>
    <property type="evidence" value="ECO:0007669"/>
    <property type="project" value="UniProtKB-UniRule"/>
</dbReference>
<organism evidence="11 12">
    <name type="scientific">Marinobacterium aestuarii</name>
    <dbReference type="NCBI Taxonomy" id="1821621"/>
    <lineage>
        <taxon>Bacteria</taxon>
        <taxon>Pseudomonadati</taxon>
        <taxon>Pseudomonadota</taxon>
        <taxon>Gammaproteobacteria</taxon>
        <taxon>Oceanospirillales</taxon>
        <taxon>Oceanospirillaceae</taxon>
        <taxon>Marinobacterium</taxon>
    </lineage>
</organism>
<dbReference type="GO" id="GO:0009252">
    <property type="term" value="P:peptidoglycan biosynthetic process"/>
    <property type="evidence" value="ECO:0007669"/>
    <property type="project" value="UniProtKB-UniRule"/>
</dbReference>
<dbReference type="InterPro" id="IPR013221">
    <property type="entry name" value="Mur_ligase_cen"/>
</dbReference>
<dbReference type="GO" id="GO:0008764">
    <property type="term" value="F:UDP-N-acetylmuramoylalanine-D-glutamate ligase activity"/>
    <property type="evidence" value="ECO:0007669"/>
    <property type="project" value="UniProtKB-UniRule"/>
</dbReference>
<evidence type="ECO:0000313" key="11">
    <source>
        <dbReference type="EMBL" id="ANG61951.1"/>
    </source>
</evidence>
<name>A0A1A9EWE0_9GAMM</name>
<dbReference type="GO" id="GO:0005737">
    <property type="term" value="C:cytoplasm"/>
    <property type="evidence" value="ECO:0007669"/>
    <property type="project" value="UniProtKB-SubCell"/>
</dbReference>
<dbReference type="OrthoDB" id="9809796at2"/>
<dbReference type="GO" id="GO:0008360">
    <property type="term" value="P:regulation of cell shape"/>
    <property type="evidence" value="ECO:0007669"/>
    <property type="project" value="UniProtKB-KW"/>
</dbReference>
<keyword evidence="4 7" id="KW-0436">Ligase</keyword>
<dbReference type="InterPro" id="IPR004101">
    <property type="entry name" value="Mur_ligase_C"/>
</dbReference>
<dbReference type="Pfam" id="PF08245">
    <property type="entry name" value="Mur_ligase_M"/>
    <property type="match status" value="1"/>
</dbReference>
<feature type="domain" description="Mur ligase central" evidence="10">
    <location>
        <begin position="114"/>
        <end position="287"/>
    </location>
</feature>
<evidence type="ECO:0000256" key="2">
    <source>
        <dbReference type="ARBA" id="ARBA00004752"/>
    </source>
</evidence>
<evidence type="ECO:0000313" key="12">
    <source>
        <dbReference type="Proteomes" id="UP000078070"/>
    </source>
</evidence>
<evidence type="ECO:0000256" key="4">
    <source>
        <dbReference type="ARBA" id="ARBA00022598"/>
    </source>
</evidence>
<keyword evidence="5 7" id="KW-0547">Nucleotide-binding</keyword>
<evidence type="ECO:0000256" key="8">
    <source>
        <dbReference type="RuleBase" id="RU003664"/>
    </source>
</evidence>
<evidence type="ECO:0000256" key="6">
    <source>
        <dbReference type="ARBA" id="ARBA00022840"/>
    </source>
</evidence>
<dbReference type="PANTHER" id="PTHR43692">
    <property type="entry name" value="UDP-N-ACETYLMURAMOYLALANINE--D-GLUTAMATE LIGASE"/>
    <property type="match status" value="1"/>
</dbReference>
<dbReference type="Gene3D" id="3.90.190.20">
    <property type="entry name" value="Mur ligase, C-terminal domain"/>
    <property type="match status" value="1"/>
</dbReference>
<dbReference type="NCBIfam" id="TIGR01087">
    <property type="entry name" value="murD"/>
    <property type="match status" value="1"/>
</dbReference>
<dbReference type="SUPFAM" id="SSF53244">
    <property type="entry name" value="MurD-like peptide ligases, peptide-binding domain"/>
    <property type="match status" value="1"/>
</dbReference>
<dbReference type="AlphaFoldDB" id="A0A1A9EWE0"/>
<evidence type="ECO:0000259" key="10">
    <source>
        <dbReference type="Pfam" id="PF08245"/>
    </source>
</evidence>
<dbReference type="UniPathway" id="UPA00219"/>
<comment type="function">
    <text evidence="7 8">Cell wall formation. Catalyzes the addition of glutamate to the nucleotide precursor UDP-N-acetylmuramoyl-L-alanine (UMA).</text>
</comment>
<keyword evidence="6 7" id="KW-0067">ATP-binding</keyword>
<dbReference type="EC" id="6.3.2.9" evidence="7 8"/>
<dbReference type="EMBL" id="CP015839">
    <property type="protein sequence ID" value="ANG61951.1"/>
    <property type="molecule type" value="Genomic_DNA"/>
</dbReference>
<feature type="binding site" evidence="7">
    <location>
        <begin position="116"/>
        <end position="122"/>
    </location>
    <ligand>
        <name>ATP</name>
        <dbReference type="ChEBI" id="CHEBI:30616"/>
    </ligand>
</feature>
<dbReference type="STRING" id="1821621.A8C75_05260"/>
<dbReference type="PANTHER" id="PTHR43692:SF1">
    <property type="entry name" value="UDP-N-ACETYLMURAMOYLALANINE--D-GLUTAMATE LIGASE"/>
    <property type="match status" value="1"/>
</dbReference>
<keyword evidence="7 8" id="KW-0573">Peptidoglycan synthesis</keyword>
<dbReference type="SUPFAM" id="SSF51984">
    <property type="entry name" value="MurCD N-terminal domain"/>
    <property type="match status" value="1"/>
</dbReference>
<evidence type="ECO:0000259" key="9">
    <source>
        <dbReference type="Pfam" id="PF02875"/>
    </source>
</evidence>
<dbReference type="Gene3D" id="3.40.1190.10">
    <property type="entry name" value="Mur-like, catalytic domain"/>
    <property type="match status" value="1"/>
</dbReference>
<keyword evidence="7 8" id="KW-0132">Cell division</keyword>
<comment type="similarity">
    <text evidence="7">Belongs to the MurCDEF family.</text>
</comment>
<dbReference type="Gene3D" id="3.40.50.720">
    <property type="entry name" value="NAD(P)-binding Rossmann-like Domain"/>
    <property type="match status" value="1"/>
</dbReference>
<evidence type="ECO:0000256" key="3">
    <source>
        <dbReference type="ARBA" id="ARBA00022490"/>
    </source>
</evidence>
<dbReference type="GO" id="GO:0071555">
    <property type="term" value="P:cell wall organization"/>
    <property type="evidence" value="ECO:0007669"/>
    <property type="project" value="UniProtKB-KW"/>
</dbReference>
<gene>
    <name evidence="7 11" type="primary">murD</name>
    <name evidence="11" type="ORF">A8C75_05260</name>
</gene>
<dbReference type="Pfam" id="PF21799">
    <property type="entry name" value="MurD-like_N"/>
    <property type="match status" value="1"/>
</dbReference>
<dbReference type="KEGG" id="mars:A8C75_05260"/>
<keyword evidence="7 8" id="KW-0961">Cell wall biogenesis/degradation</keyword>
<evidence type="ECO:0000256" key="7">
    <source>
        <dbReference type="HAMAP-Rule" id="MF_00639"/>
    </source>
</evidence>
<evidence type="ECO:0000256" key="1">
    <source>
        <dbReference type="ARBA" id="ARBA00004496"/>
    </source>
</evidence>
<sequence length="451" mass="47471">MSLISSDRLTVVIGLGKTGLSCARHLQRLGRRFAVVDTRQAPPGLDELRALAPDVDVHCGELDGDFLARADELVLSPGVAQSHPAIRQAVAAGVRLTGDIDLFCRAISAPVIAITGSNAKSTVTTLVGDMAVAAGIDVGVGGNLGTPVLDMLAGGEQALYVLELSSFQLETTSDLRAEVATVLNISPDHLDRYDSVQDYYRAKHRIFRGARKVVENKDDPLTHPLLPKGVETWLYHLGTPDLKRFGLLQDDAGQDWLALGRERLLAVSELRIRGTHNVSNALAALAIGQAAGLPMAAMLQALRTFGGLEHRCEWVADVAGVAYVNDSKGTNVGATVAALNGLGPTLATGAGLVLIAGGDGKGAEFTELDGPLDRYARALVLIGRDAARIDAAISTVPRVYAQSMDDAVQQAASLARPGDIVLLSPACASFDMFSGYPERGRSFVTAVRALA</sequence>
<keyword evidence="7 8" id="KW-0131">Cell cycle</keyword>
<reference evidence="12" key="1">
    <citation type="submission" date="2016-05" db="EMBL/GenBank/DDBJ databases">
        <authorList>
            <person name="Baek K."/>
            <person name="Yang S.-J."/>
        </authorList>
    </citation>
    <scope>NUCLEOTIDE SEQUENCE [LARGE SCALE GENOMIC DNA]</scope>
    <source>
        <strain evidence="12">ST58-10</strain>
    </source>
</reference>
<comment type="catalytic activity">
    <reaction evidence="7 8">
        <text>UDP-N-acetyl-alpha-D-muramoyl-L-alanine + D-glutamate + ATP = UDP-N-acetyl-alpha-D-muramoyl-L-alanyl-D-glutamate + ADP + phosphate + H(+)</text>
        <dbReference type="Rhea" id="RHEA:16429"/>
        <dbReference type="ChEBI" id="CHEBI:15378"/>
        <dbReference type="ChEBI" id="CHEBI:29986"/>
        <dbReference type="ChEBI" id="CHEBI:30616"/>
        <dbReference type="ChEBI" id="CHEBI:43474"/>
        <dbReference type="ChEBI" id="CHEBI:83898"/>
        <dbReference type="ChEBI" id="CHEBI:83900"/>
        <dbReference type="ChEBI" id="CHEBI:456216"/>
        <dbReference type="EC" id="6.3.2.9"/>
    </reaction>
</comment>
<dbReference type="Proteomes" id="UP000078070">
    <property type="component" value="Chromosome"/>
</dbReference>
<keyword evidence="7 8" id="KW-0133">Cell shape</keyword>
<dbReference type="InterPro" id="IPR005762">
    <property type="entry name" value="MurD"/>
</dbReference>
<dbReference type="InterPro" id="IPR036615">
    <property type="entry name" value="Mur_ligase_C_dom_sf"/>
</dbReference>
<dbReference type="RefSeq" id="WP_067379106.1">
    <property type="nucleotide sequence ID" value="NZ_CP015839.1"/>
</dbReference>
<protein>
    <recommendedName>
        <fullName evidence="7 8">UDP-N-acetylmuramoylalanine--D-glutamate ligase</fullName>
        <ecNumber evidence="7 8">6.3.2.9</ecNumber>
    </recommendedName>
    <alternativeName>
        <fullName evidence="7">D-glutamic acid-adding enzyme</fullName>
    </alternativeName>
    <alternativeName>
        <fullName evidence="7">UDP-N-acetylmuramoyl-L-alanyl-D-glutamate synthetase</fullName>
    </alternativeName>
</protein>
<proteinExistence type="inferred from homology"/>
<reference evidence="11 12" key="2">
    <citation type="journal article" date="2018" name="Int. J. Syst. Evol. Microbiol.">
        <title>Marinobacterium aestuarii sp. nov., a benzene-degrading marine bacterium isolated from estuary sediment.</title>
        <authorList>
            <person name="Bae S.S."/>
            <person name="Jung J."/>
            <person name="Chung D."/>
            <person name="Baek K."/>
        </authorList>
    </citation>
    <scope>NUCLEOTIDE SEQUENCE [LARGE SCALE GENOMIC DNA]</scope>
    <source>
        <strain evidence="11 12">ST58-10</strain>
    </source>
</reference>
<dbReference type="InterPro" id="IPR036565">
    <property type="entry name" value="Mur-like_cat_sf"/>
</dbReference>
<evidence type="ECO:0000256" key="5">
    <source>
        <dbReference type="ARBA" id="ARBA00022741"/>
    </source>
</evidence>
<dbReference type="Pfam" id="PF02875">
    <property type="entry name" value="Mur_ligase_C"/>
    <property type="match status" value="1"/>
</dbReference>
<feature type="domain" description="Mur ligase C-terminal" evidence="9">
    <location>
        <begin position="310"/>
        <end position="427"/>
    </location>
</feature>
<comment type="subcellular location">
    <subcellularLocation>
        <location evidence="1 7 8">Cytoplasm</location>
    </subcellularLocation>
</comment>
<keyword evidence="3 7" id="KW-0963">Cytoplasm</keyword>
<dbReference type="GO" id="GO:0051301">
    <property type="term" value="P:cell division"/>
    <property type="evidence" value="ECO:0007669"/>
    <property type="project" value="UniProtKB-KW"/>
</dbReference>
<dbReference type="SUPFAM" id="SSF53623">
    <property type="entry name" value="MurD-like peptide ligases, catalytic domain"/>
    <property type="match status" value="1"/>
</dbReference>
<comment type="pathway">
    <text evidence="2 7 8">Cell wall biogenesis; peptidoglycan biosynthesis.</text>
</comment>
<keyword evidence="12" id="KW-1185">Reference proteome</keyword>
<accession>A0A1A9EWE0</accession>